<evidence type="ECO:0000256" key="5">
    <source>
        <dbReference type="RuleBase" id="RU003633"/>
    </source>
</evidence>
<dbReference type="InterPro" id="IPR011141">
    <property type="entry name" value="Polyketide_synthase_type-III"/>
</dbReference>
<gene>
    <name evidence="9" type="primary">LOC115743483</name>
</gene>
<accession>A0A8B8PIZ8</accession>
<name>A0A8B8PIZ8_9MYRT</name>
<keyword evidence="3 5" id="KW-0012">Acyltransferase</keyword>
<dbReference type="Proteomes" id="UP000827889">
    <property type="component" value="Chromosome 4"/>
</dbReference>
<dbReference type="GO" id="GO:0030639">
    <property type="term" value="P:polyketide biosynthetic process"/>
    <property type="evidence" value="ECO:0007669"/>
    <property type="project" value="TreeGrafter"/>
</dbReference>
<dbReference type="PANTHER" id="PTHR11877:SF14">
    <property type="entry name" value="CHALCONE SYNTHASE"/>
    <property type="match status" value="1"/>
</dbReference>
<proteinExistence type="inferred from homology"/>
<dbReference type="InterPro" id="IPR016039">
    <property type="entry name" value="Thiolase-like"/>
</dbReference>
<dbReference type="GO" id="GO:0016747">
    <property type="term" value="F:acyltransferase activity, transferring groups other than amino-acyl groups"/>
    <property type="evidence" value="ECO:0007669"/>
    <property type="project" value="InterPro"/>
</dbReference>
<evidence type="ECO:0000256" key="4">
    <source>
        <dbReference type="PIRSR" id="PIRSR000451-1"/>
    </source>
</evidence>
<dbReference type="PIRSF" id="PIRSF000451">
    <property type="entry name" value="PKS_III"/>
    <property type="match status" value="1"/>
</dbReference>
<sequence>MEKSCECKVPAAILAIGTANPSNCVNQEDYPDFLFRVTNTQHLTNVKKKFVRICEKSAIKKRYFHLNEEILKQNPALCSNGAESLNRRQDLTIDMIPKLGMEAATKAIEEWGQPKSMITHLVFCSFSGVDMPGADLKLLKILGLRPSVNRVMFYSLGCYAGGTILRIAKDIAENNLGARVLVVSAETTILTFRAPFEGDPVYLLSNAIFADGAAAMIVGAASPHGTTERPIFQIISASQSVLPDSDGMIEGHYGLGATMQVSEKVPELISANLEGNLIEAFGSINVADWNSIFWAPHPGGRRILDYVEEKLGLDKERLRASRHVLEEFGNMFSASVIFVLDEIRKKSIQEGKSTTGEGMELGVLLGFGAGITIETVVLRSMSIVDG</sequence>
<evidence type="ECO:0000259" key="6">
    <source>
        <dbReference type="Pfam" id="PF00195"/>
    </source>
</evidence>
<feature type="active site" description="Acyl-thioester intermediate" evidence="4">
    <location>
        <position position="158"/>
    </location>
</feature>
<dbReference type="SUPFAM" id="SSF53901">
    <property type="entry name" value="Thiolase-like"/>
    <property type="match status" value="2"/>
</dbReference>
<evidence type="ECO:0000256" key="2">
    <source>
        <dbReference type="ARBA" id="ARBA00022679"/>
    </source>
</evidence>
<dbReference type="KEGG" id="rarg:115743483"/>
<dbReference type="InterPro" id="IPR012328">
    <property type="entry name" value="Chalcone/stilbene_synt_C"/>
</dbReference>
<evidence type="ECO:0000256" key="1">
    <source>
        <dbReference type="ARBA" id="ARBA00005531"/>
    </source>
</evidence>
<dbReference type="Pfam" id="PF02797">
    <property type="entry name" value="Chal_sti_synt_C"/>
    <property type="match status" value="1"/>
</dbReference>
<dbReference type="PANTHER" id="PTHR11877">
    <property type="entry name" value="HYDROXYMETHYLGLUTARYL-COA SYNTHASE"/>
    <property type="match status" value="1"/>
</dbReference>
<feature type="domain" description="Chalcone/stilbene synthase N-terminal" evidence="6">
    <location>
        <begin position="6"/>
        <end position="220"/>
    </location>
</feature>
<keyword evidence="8" id="KW-1185">Reference proteome</keyword>
<dbReference type="FunFam" id="3.40.47.10:FF:000014">
    <property type="entry name" value="Chalcone synthase 1"/>
    <property type="match status" value="1"/>
</dbReference>
<dbReference type="GO" id="GO:0005783">
    <property type="term" value="C:endoplasmic reticulum"/>
    <property type="evidence" value="ECO:0007669"/>
    <property type="project" value="UniProtKB-ARBA"/>
</dbReference>
<evidence type="ECO:0000256" key="3">
    <source>
        <dbReference type="ARBA" id="ARBA00023315"/>
    </source>
</evidence>
<dbReference type="RefSeq" id="XP_030534133.1">
    <property type="nucleotide sequence ID" value="XM_030678273.1"/>
</dbReference>
<dbReference type="CDD" id="cd00831">
    <property type="entry name" value="CHS_like"/>
    <property type="match status" value="1"/>
</dbReference>
<dbReference type="Gene3D" id="3.40.47.10">
    <property type="match status" value="2"/>
</dbReference>
<dbReference type="AlphaFoldDB" id="A0A8B8PIZ8"/>
<evidence type="ECO:0000313" key="9">
    <source>
        <dbReference type="RefSeq" id="XP_030534133.1"/>
    </source>
</evidence>
<dbReference type="InterPro" id="IPR001099">
    <property type="entry name" value="Chalcone/stilbene_synt_N"/>
</dbReference>
<dbReference type="FunFam" id="3.40.47.10:FF:000025">
    <property type="entry name" value="Chalcone synthase 2"/>
    <property type="match status" value="1"/>
</dbReference>
<dbReference type="OrthoDB" id="1617579at2759"/>
<organism evidence="8 9">
    <name type="scientific">Rhodamnia argentea</name>
    <dbReference type="NCBI Taxonomy" id="178133"/>
    <lineage>
        <taxon>Eukaryota</taxon>
        <taxon>Viridiplantae</taxon>
        <taxon>Streptophyta</taxon>
        <taxon>Embryophyta</taxon>
        <taxon>Tracheophyta</taxon>
        <taxon>Spermatophyta</taxon>
        <taxon>Magnoliopsida</taxon>
        <taxon>eudicotyledons</taxon>
        <taxon>Gunneridae</taxon>
        <taxon>Pentapetalae</taxon>
        <taxon>rosids</taxon>
        <taxon>malvids</taxon>
        <taxon>Myrtales</taxon>
        <taxon>Myrtaceae</taxon>
        <taxon>Myrtoideae</taxon>
        <taxon>Myrteae</taxon>
        <taxon>Australasian group</taxon>
        <taxon>Rhodamnia</taxon>
    </lineage>
</organism>
<reference evidence="9" key="1">
    <citation type="submission" date="2025-08" db="UniProtKB">
        <authorList>
            <consortium name="RefSeq"/>
        </authorList>
    </citation>
    <scope>IDENTIFICATION</scope>
    <source>
        <tissue evidence="9">Leaf</tissue>
    </source>
</reference>
<feature type="domain" description="Chalcone/stilbene synthase C-terminal" evidence="7">
    <location>
        <begin position="233"/>
        <end position="381"/>
    </location>
</feature>
<evidence type="ECO:0000313" key="8">
    <source>
        <dbReference type="Proteomes" id="UP000827889"/>
    </source>
</evidence>
<comment type="similarity">
    <text evidence="1 5">Belongs to the thiolase-like superfamily. Chalcone/stilbene synthases family.</text>
</comment>
<evidence type="ECO:0000259" key="7">
    <source>
        <dbReference type="Pfam" id="PF02797"/>
    </source>
</evidence>
<keyword evidence="2 5" id="KW-0808">Transferase</keyword>
<dbReference type="Pfam" id="PF00195">
    <property type="entry name" value="Chal_sti_synt_N"/>
    <property type="match status" value="1"/>
</dbReference>
<dbReference type="GeneID" id="115743483"/>
<protein>
    <submittedName>
        <fullName evidence="9">Chalcone synthase 3-like</fullName>
    </submittedName>
</protein>